<name>A0A552WN19_9MICO</name>
<comment type="caution">
    <text evidence="3">The sequence shown here is derived from an EMBL/GenBank/DDBJ whole genome shotgun (WGS) entry which is preliminary data.</text>
</comment>
<dbReference type="RefSeq" id="WP_143419257.1">
    <property type="nucleotide sequence ID" value="NZ_VJXR01000053.1"/>
</dbReference>
<evidence type="ECO:0000259" key="2">
    <source>
        <dbReference type="Pfam" id="PF20789"/>
    </source>
</evidence>
<dbReference type="InterPro" id="IPR029069">
    <property type="entry name" value="HotDog_dom_sf"/>
</dbReference>
<keyword evidence="4" id="KW-1185">Reference proteome</keyword>
<dbReference type="InterPro" id="IPR042171">
    <property type="entry name" value="Acyl-CoA_hotdog"/>
</dbReference>
<evidence type="ECO:0000313" key="4">
    <source>
        <dbReference type="Proteomes" id="UP000318693"/>
    </source>
</evidence>
<sequence length="255" mass="27209">MAYFERVGASAFRATGHVGGAWRTDEQHIAPALGLLAHAVELDRDARRDDALVVGRLSYDILGTIPIDVVETSVRVVRPGRTVELVEATLGHAGRDAVLLRAWLMRAGDTGHVHATALPRITPPAGMPVWDASTVWPGGFVASAEVRREQVEPGRAAFWVRTPLPLVHGEEVSRLAGAAGLFDIANGMTVRVDPREVAFPNVDLTAHLFTQPRGDWLGFDTTVSFGPSGLGLTSSVIHDSGGPIGTIAQILTVRP</sequence>
<dbReference type="InterPro" id="IPR049449">
    <property type="entry name" value="TesB_ACOT8-like_N"/>
</dbReference>
<proteinExistence type="predicted"/>
<evidence type="ECO:0000313" key="3">
    <source>
        <dbReference type="EMBL" id="TRW44152.1"/>
    </source>
</evidence>
<organism evidence="3 4">
    <name type="scientific">Georgenia yuyongxinii</name>
    <dbReference type="NCBI Taxonomy" id="2589797"/>
    <lineage>
        <taxon>Bacteria</taxon>
        <taxon>Bacillati</taxon>
        <taxon>Actinomycetota</taxon>
        <taxon>Actinomycetes</taxon>
        <taxon>Micrococcales</taxon>
        <taxon>Bogoriellaceae</taxon>
        <taxon>Georgenia</taxon>
    </lineage>
</organism>
<feature type="domain" description="Acyl-CoA thioesterase-like C-terminal" evidence="2">
    <location>
        <begin position="144"/>
        <end position="253"/>
    </location>
</feature>
<dbReference type="Gene3D" id="2.40.160.210">
    <property type="entry name" value="Acyl-CoA thioesterase, double hotdog domain"/>
    <property type="match status" value="1"/>
</dbReference>
<accession>A0A552WN19</accession>
<dbReference type="Pfam" id="PF20789">
    <property type="entry name" value="4HBT_3C"/>
    <property type="match status" value="1"/>
</dbReference>
<dbReference type="InterPro" id="IPR049450">
    <property type="entry name" value="ACOT8-like_C"/>
</dbReference>
<protein>
    <submittedName>
        <fullName evidence="3">Thioesterase family protein</fullName>
    </submittedName>
</protein>
<feature type="domain" description="Acyl-CoA thioesterase-like N-terminal HotDog" evidence="1">
    <location>
        <begin position="22"/>
        <end position="104"/>
    </location>
</feature>
<reference evidence="3 4" key="1">
    <citation type="submission" date="2019-07" db="EMBL/GenBank/DDBJ databases">
        <title>Georgenia wutianyii sp. nov. and Georgenia *** sp. nov. isolated from plateau pika (Ochotona curzoniae) in the Qinghai-Tibet plateau of China.</title>
        <authorList>
            <person name="Tian Z."/>
        </authorList>
    </citation>
    <scope>NUCLEOTIDE SEQUENCE [LARGE SCALE GENOMIC DNA]</scope>
    <source>
        <strain evidence="3 4">Z446</strain>
    </source>
</reference>
<gene>
    <name evidence="3" type="ORF">FJ693_14860</name>
</gene>
<dbReference type="AlphaFoldDB" id="A0A552WN19"/>
<dbReference type="Pfam" id="PF13622">
    <property type="entry name" value="4HBT_3"/>
    <property type="match status" value="1"/>
</dbReference>
<evidence type="ECO:0000259" key="1">
    <source>
        <dbReference type="Pfam" id="PF13622"/>
    </source>
</evidence>
<dbReference type="Proteomes" id="UP000318693">
    <property type="component" value="Unassembled WGS sequence"/>
</dbReference>
<dbReference type="EMBL" id="VJXR01000053">
    <property type="protein sequence ID" value="TRW44152.1"/>
    <property type="molecule type" value="Genomic_DNA"/>
</dbReference>
<dbReference type="SUPFAM" id="SSF54637">
    <property type="entry name" value="Thioesterase/thiol ester dehydrase-isomerase"/>
    <property type="match status" value="1"/>
</dbReference>